<gene>
    <name evidence="2" type="ORF">M5K25_027781</name>
</gene>
<protein>
    <submittedName>
        <fullName evidence="2">Uncharacterized protein</fullName>
    </submittedName>
</protein>
<organism evidence="2 3">
    <name type="scientific">Dendrobium thyrsiflorum</name>
    <name type="common">Pinecone-like raceme dendrobium</name>
    <name type="synonym">Orchid</name>
    <dbReference type="NCBI Taxonomy" id="117978"/>
    <lineage>
        <taxon>Eukaryota</taxon>
        <taxon>Viridiplantae</taxon>
        <taxon>Streptophyta</taxon>
        <taxon>Embryophyta</taxon>
        <taxon>Tracheophyta</taxon>
        <taxon>Spermatophyta</taxon>
        <taxon>Magnoliopsida</taxon>
        <taxon>Liliopsida</taxon>
        <taxon>Asparagales</taxon>
        <taxon>Orchidaceae</taxon>
        <taxon>Epidendroideae</taxon>
        <taxon>Malaxideae</taxon>
        <taxon>Dendrobiinae</taxon>
        <taxon>Dendrobium</taxon>
    </lineage>
</organism>
<reference evidence="2 3" key="1">
    <citation type="journal article" date="2024" name="Plant Biotechnol. J.">
        <title>Dendrobium thyrsiflorum genome and its molecular insights into genes involved in important horticultural traits.</title>
        <authorList>
            <person name="Chen B."/>
            <person name="Wang J.Y."/>
            <person name="Zheng P.J."/>
            <person name="Li K.L."/>
            <person name="Liang Y.M."/>
            <person name="Chen X.F."/>
            <person name="Zhang C."/>
            <person name="Zhao X."/>
            <person name="He X."/>
            <person name="Zhang G.Q."/>
            <person name="Liu Z.J."/>
            <person name="Xu Q."/>
        </authorList>
    </citation>
    <scope>NUCLEOTIDE SEQUENCE [LARGE SCALE GENOMIC DNA]</scope>
    <source>
        <strain evidence="2">GZMU011</strain>
    </source>
</reference>
<evidence type="ECO:0000313" key="2">
    <source>
        <dbReference type="EMBL" id="KAL0903405.1"/>
    </source>
</evidence>
<comment type="caution">
    <text evidence="2">The sequence shown here is derived from an EMBL/GenBank/DDBJ whole genome shotgun (WGS) entry which is preliminary data.</text>
</comment>
<evidence type="ECO:0000256" key="1">
    <source>
        <dbReference type="SAM" id="MobiDB-lite"/>
    </source>
</evidence>
<dbReference type="Proteomes" id="UP001552299">
    <property type="component" value="Unassembled WGS sequence"/>
</dbReference>
<evidence type="ECO:0000313" key="3">
    <source>
        <dbReference type="Proteomes" id="UP001552299"/>
    </source>
</evidence>
<proteinExistence type="predicted"/>
<name>A0ABD0TUP4_DENTH</name>
<accession>A0ABD0TUP4</accession>
<feature type="region of interest" description="Disordered" evidence="1">
    <location>
        <begin position="125"/>
        <end position="158"/>
    </location>
</feature>
<dbReference type="AlphaFoldDB" id="A0ABD0TUP4"/>
<dbReference type="EMBL" id="JANQDX010000020">
    <property type="protein sequence ID" value="KAL0903405.1"/>
    <property type="molecule type" value="Genomic_DNA"/>
</dbReference>
<sequence length="158" mass="17470">MVPFGGKPPGSEGPGRNRLPTMPFGGKIISVNRGVSTYVDENCCTELHPGLVDNFCLLVQVLQIRWRGITFQWLVILTTDSLLLPAVYLSERGAVVFPQAGTYEYPFLVVGAAPVPHPTALEMSAYRRSASPSRTPKKRLLDHPLRHKHRDVLPPTTN</sequence>
<feature type="region of interest" description="Disordered" evidence="1">
    <location>
        <begin position="1"/>
        <end position="21"/>
    </location>
</feature>
<keyword evidence="3" id="KW-1185">Reference proteome</keyword>